<protein>
    <recommendedName>
        <fullName evidence="4">Phosphate-binding protein</fullName>
    </recommendedName>
</protein>
<feature type="domain" description="PBP" evidence="5">
    <location>
        <begin position="23"/>
        <end position="278"/>
    </location>
</feature>
<dbReference type="PANTHER" id="PTHR30570:SF1">
    <property type="entry name" value="PHOSPHATE-BINDING PROTEIN PSTS"/>
    <property type="match status" value="1"/>
</dbReference>
<dbReference type="STRING" id="395961.Cyan7425_0670"/>
<dbReference type="GO" id="GO:0042301">
    <property type="term" value="F:phosphate ion binding"/>
    <property type="evidence" value="ECO:0007669"/>
    <property type="project" value="UniProtKB-UniRule"/>
</dbReference>
<evidence type="ECO:0000256" key="1">
    <source>
        <dbReference type="ARBA" id="ARBA00008725"/>
    </source>
</evidence>
<dbReference type="EMBL" id="CP001344">
    <property type="protein sequence ID" value="ACL43058.1"/>
    <property type="molecule type" value="Genomic_DNA"/>
</dbReference>
<evidence type="ECO:0000256" key="4">
    <source>
        <dbReference type="RuleBase" id="RU367119"/>
    </source>
</evidence>
<dbReference type="HOGENOM" id="CLU_026228_1_0_3"/>
<comment type="function">
    <text evidence="4">Involved in the system for phosphate transport across the cytoplasmic membrane.</text>
</comment>
<organism evidence="6">
    <name type="scientific">Cyanothece sp. (strain PCC 7425 / ATCC 29141)</name>
    <dbReference type="NCBI Taxonomy" id="395961"/>
    <lineage>
        <taxon>Bacteria</taxon>
        <taxon>Bacillati</taxon>
        <taxon>Cyanobacteriota</taxon>
        <taxon>Cyanophyceae</taxon>
        <taxon>Gomontiellales</taxon>
        <taxon>Cyanothecaceae</taxon>
        <taxon>Cyanothece</taxon>
    </lineage>
</organism>
<gene>
    <name evidence="6" type="ordered locus">Cyan7425_0670</name>
</gene>
<dbReference type="Gene3D" id="3.40.190.10">
    <property type="entry name" value="Periplasmic binding protein-like II"/>
    <property type="match status" value="2"/>
</dbReference>
<dbReference type="InterPro" id="IPR050811">
    <property type="entry name" value="Phosphate_ABC_transporter"/>
</dbReference>
<comment type="similarity">
    <text evidence="1 4">Belongs to the PstS family.</text>
</comment>
<dbReference type="AlphaFoldDB" id="B8HV11"/>
<evidence type="ECO:0000256" key="2">
    <source>
        <dbReference type="ARBA" id="ARBA00022448"/>
    </source>
</evidence>
<accession>B8HV11</accession>
<evidence type="ECO:0000259" key="5">
    <source>
        <dbReference type="Pfam" id="PF12849"/>
    </source>
</evidence>
<evidence type="ECO:0000256" key="3">
    <source>
        <dbReference type="ARBA" id="ARBA00022729"/>
    </source>
</evidence>
<dbReference type="NCBIfam" id="TIGR02136">
    <property type="entry name" value="ptsS_2"/>
    <property type="match status" value="1"/>
</dbReference>
<evidence type="ECO:0000313" key="6">
    <source>
        <dbReference type="EMBL" id="ACL43058.1"/>
    </source>
</evidence>
<dbReference type="FunFam" id="3.40.190.10:FF:000156">
    <property type="entry name" value="Phosphate ABC transporter, phosphate-binding protein"/>
    <property type="match status" value="1"/>
</dbReference>
<dbReference type="SUPFAM" id="SSF53850">
    <property type="entry name" value="Periplasmic binding protein-like II"/>
    <property type="match status" value="1"/>
</dbReference>
<dbReference type="eggNOG" id="COG0226">
    <property type="taxonomic scope" value="Bacteria"/>
</dbReference>
<reference evidence="6" key="1">
    <citation type="submission" date="2009-01" db="EMBL/GenBank/DDBJ databases">
        <title>Complete sequence of chromosome Cyanothece sp. PCC 7425.</title>
        <authorList>
            <consortium name="US DOE Joint Genome Institute"/>
            <person name="Lucas S."/>
            <person name="Copeland A."/>
            <person name="Lapidus A."/>
            <person name="Glavina del Rio T."/>
            <person name="Dalin E."/>
            <person name="Tice H."/>
            <person name="Bruce D."/>
            <person name="Goodwin L."/>
            <person name="Pitluck S."/>
            <person name="Sims D."/>
            <person name="Meineke L."/>
            <person name="Brettin T."/>
            <person name="Detter J.C."/>
            <person name="Han C."/>
            <person name="Larimer F."/>
            <person name="Land M."/>
            <person name="Hauser L."/>
            <person name="Kyrpides N."/>
            <person name="Ovchinnikova G."/>
            <person name="Liberton M."/>
            <person name="Stoeckel J."/>
            <person name="Banerjee A."/>
            <person name="Singh A."/>
            <person name="Page L."/>
            <person name="Sato H."/>
            <person name="Zhao L."/>
            <person name="Sherman L."/>
            <person name="Pakrasi H."/>
            <person name="Richardson P."/>
        </authorList>
    </citation>
    <scope>NUCLEOTIDE SEQUENCE</scope>
    <source>
        <strain evidence="6">PCC 7425</strain>
    </source>
</reference>
<dbReference type="GO" id="GO:0006817">
    <property type="term" value="P:phosphate ion transport"/>
    <property type="evidence" value="ECO:0007669"/>
    <property type="project" value="UniProtKB-UniRule"/>
</dbReference>
<keyword evidence="3" id="KW-0732">Signal</keyword>
<dbReference type="KEGG" id="cyn:Cyan7425_0670"/>
<sequence length="333" mass="36347">MFAAGLGGLVLGILLFSKPAMEAQQRNIVRIDGSSTVYPISDAILKQFRQTEAGKPVEVAAKFSGTSGGFRKFCAGETDINGASRPINAKEMEACRKNVIPYIELPIAFDALTVAVNPQNTWATSMTVAELRKMWEPAAQGKITRWNQVRSTWPNRPLKLFGAGKDSGTFDYFTEAIMGKADVSRSDFTASEDDAVLVRGVSQDTNALGFFGFAYFEANSGKLKAVAIDSGKGPVLPSQQTVLRNQYQPLARPLFIYVNARAAQTKPGLRAFVEYYLKNAERVVGKVGYIPLPADGYRLAQLHFTRGKVGTVFDGKAQLDLTLEALLRKQAAF</sequence>
<dbReference type="InterPro" id="IPR011862">
    <property type="entry name" value="Phos-bd"/>
</dbReference>
<dbReference type="PANTHER" id="PTHR30570">
    <property type="entry name" value="PERIPLASMIC PHOSPHATE BINDING COMPONENT OF PHOSPHATE ABC TRANSPORTER"/>
    <property type="match status" value="1"/>
</dbReference>
<dbReference type="InterPro" id="IPR024370">
    <property type="entry name" value="PBP_domain"/>
</dbReference>
<name>B8HV11_CYAP4</name>
<dbReference type="Pfam" id="PF12849">
    <property type="entry name" value="PBP_like_2"/>
    <property type="match status" value="1"/>
</dbReference>
<keyword evidence="2 4" id="KW-0813">Transport</keyword>
<proteinExistence type="inferred from homology"/>
<keyword evidence="4" id="KW-0592">Phosphate transport</keyword>
<dbReference type="CDD" id="cd13654">
    <property type="entry name" value="PBP2_phosphate_like_2"/>
    <property type="match status" value="1"/>
</dbReference>